<comment type="caution">
    <text evidence="3">The sequence shown here is derived from an EMBL/GenBank/DDBJ whole genome shotgun (WGS) entry which is preliminary data.</text>
</comment>
<keyword evidence="2" id="KW-0472">Membrane</keyword>
<sequence length="481" mass="52201">MAVKAAAFTLVVCSVVLKKQNLLSLYNGLATRRDLGILVVYSLLYAVNTFVALKVSTFVSTGTELVIRSTTPLLVLALDENCYNYTWKLYAMILALVGFCTISVFNEPGLYYASINGLVVTVSGAAIYALQLTATNWMLACERFGTPIELVMRIAPLVLVQSAIYTVMSGELTKGIKSLLGPDETMLLQWQFLLFILLSGLTSCLASILAYKTNLTLGPTITAIVGANVKHALIHLLAILLFAMPADKPTIPCLAAICAVGGYVTLNTGNSLTNTQNDGLNLERPPHPPTTTPLIPSTHTLPKKDSPENYPSWSLDSNFKFTFKNFQLTPTQILLLFAGGQPLAPPVSLRGFIEHCPSPQAKRTQEGPDAYPEETVSGLELQGASPLYPRGSARLQRIEIIEHYPEHRAKRAQGSRGEPPEKHTWVRFAGGPTPRARRALGVWRCASIKTQSSLRIAGYQPLYSVVIPAVKADPGGLPHDG</sequence>
<feature type="transmembrane region" description="Helical" evidence="2">
    <location>
        <begin position="42"/>
        <end position="67"/>
    </location>
</feature>
<evidence type="ECO:0000256" key="1">
    <source>
        <dbReference type="SAM" id="MobiDB-lite"/>
    </source>
</evidence>
<dbReference type="VEuPathDB" id="FungiDB:TRICI_000244"/>
<evidence type="ECO:0000256" key="2">
    <source>
        <dbReference type="SAM" id="Phobius"/>
    </source>
</evidence>
<feature type="region of interest" description="Disordered" evidence="1">
    <location>
        <begin position="408"/>
        <end position="430"/>
    </location>
</feature>
<dbReference type="EMBL" id="SWFS01000024">
    <property type="protein sequence ID" value="KAA8917643.1"/>
    <property type="molecule type" value="Genomic_DNA"/>
</dbReference>
<feature type="transmembrane region" description="Helical" evidence="2">
    <location>
        <begin position="111"/>
        <end position="130"/>
    </location>
</feature>
<dbReference type="Proteomes" id="UP000761534">
    <property type="component" value="Unassembled WGS sequence"/>
</dbReference>
<organism evidence="3 4">
    <name type="scientific">Trichomonascus ciferrii</name>
    <dbReference type="NCBI Taxonomy" id="44093"/>
    <lineage>
        <taxon>Eukaryota</taxon>
        <taxon>Fungi</taxon>
        <taxon>Dikarya</taxon>
        <taxon>Ascomycota</taxon>
        <taxon>Saccharomycotina</taxon>
        <taxon>Dipodascomycetes</taxon>
        <taxon>Dipodascales</taxon>
        <taxon>Trichomonascaceae</taxon>
        <taxon>Trichomonascus</taxon>
        <taxon>Trichomonascus ciferrii complex</taxon>
    </lineage>
</organism>
<dbReference type="AlphaFoldDB" id="A0A642VE42"/>
<feature type="transmembrane region" description="Helical" evidence="2">
    <location>
        <begin position="223"/>
        <end position="244"/>
    </location>
</feature>
<protein>
    <recommendedName>
        <fullName evidence="5">Sugar phosphate transporter domain-containing protein</fullName>
    </recommendedName>
</protein>
<feature type="region of interest" description="Disordered" evidence="1">
    <location>
        <begin position="275"/>
        <end position="309"/>
    </location>
</feature>
<proteinExistence type="predicted"/>
<evidence type="ECO:0000313" key="3">
    <source>
        <dbReference type="EMBL" id="KAA8917643.1"/>
    </source>
</evidence>
<gene>
    <name evidence="3" type="ORF">TRICI_000244</name>
</gene>
<keyword evidence="2" id="KW-0812">Transmembrane</keyword>
<accession>A0A642VE42</accession>
<keyword evidence="4" id="KW-1185">Reference proteome</keyword>
<evidence type="ECO:0000313" key="4">
    <source>
        <dbReference type="Proteomes" id="UP000761534"/>
    </source>
</evidence>
<feature type="transmembrane region" description="Helical" evidence="2">
    <location>
        <begin position="87"/>
        <end position="105"/>
    </location>
</feature>
<feature type="transmembrane region" description="Helical" evidence="2">
    <location>
        <begin position="188"/>
        <end position="211"/>
    </location>
</feature>
<name>A0A642VE42_9ASCO</name>
<dbReference type="OrthoDB" id="10261634at2759"/>
<evidence type="ECO:0008006" key="5">
    <source>
        <dbReference type="Google" id="ProtNLM"/>
    </source>
</evidence>
<reference evidence="3" key="1">
    <citation type="journal article" date="2019" name="G3 (Bethesda)">
        <title>Genome Assemblies of Two Rare Opportunistic Yeast Pathogens: Diutina rugosa (syn. Candida rugosa) and Trichomonascus ciferrii (syn. Candida ciferrii).</title>
        <authorList>
            <person name="Mixao V."/>
            <person name="Saus E."/>
            <person name="Hansen A.P."/>
            <person name="Lass-Florl C."/>
            <person name="Gabaldon T."/>
        </authorList>
    </citation>
    <scope>NUCLEOTIDE SEQUENCE</scope>
    <source>
        <strain evidence="3">CBS 4856</strain>
    </source>
</reference>
<keyword evidence="2" id="KW-1133">Transmembrane helix</keyword>